<evidence type="ECO:0000256" key="3">
    <source>
        <dbReference type="ARBA" id="ARBA00022576"/>
    </source>
</evidence>
<comment type="caution">
    <text evidence="9">The sequence shown here is derived from an EMBL/GenBank/DDBJ whole genome shotgun (WGS) entry which is preliminary data.</text>
</comment>
<proteinExistence type="inferred from homology"/>
<dbReference type="InterPro" id="IPR036390">
    <property type="entry name" value="WH_DNA-bd_sf"/>
</dbReference>
<evidence type="ECO:0000256" key="2">
    <source>
        <dbReference type="ARBA" id="ARBA00005384"/>
    </source>
</evidence>
<evidence type="ECO:0000259" key="8">
    <source>
        <dbReference type="PROSITE" id="PS50949"/>
    </source>
</evidence>
<dbReference type="InterPro" id="IPR051446">
    <property type="entry name" value="HTH_trans_reg/aminotransferase"/>
</dbReference>
<dbReference type="Pfam" id="PF00155">
    <property type="entry name" value="Aminotran_1_2"/>
    <property type="match status" value="1"/>
</dbReference>
<dbReference type="PANTHER" id="PTHR46577">
    <property type="entry name" value="HTH-TYPE TRANSCRIPTIONAL REGULATORY PROTEIN GABR"/>
    <property type="match status" value="1"/>
</dbReference>
<keyword evidence="6" id="KW-0238">DNA-binding</keyword>
<accession>M8E0Z0</accession>
<keyword evidence="4" id="KW-0663">Pyridoxal phosphate</keyword>
<keyword evidence="5" id="KW-0805">Transcription regulation</keyword>
<sequence length="479" mass="54666">MPNRPFFSFHFHKHSKTPLNVQLFEQLQTAILRGAFLQGDQLISLREMKAITGCSLETVKKAYDLLVQHEWVEALHGKGYFLTAKAREMRRSDRLPLADIPLFSLADSTPPPGDDLLRRLRSSFADSVNVLTEQAGQKKLRRIQAADAYCVHLNSRGIPAAPERLLLFNRSTSAFTFVVQQLMQKTDIVFVEEYHYPVFSAMLKHCGITAKAIPLDREGIDIEALEAATKAAPPGWLLINPHHHFPTGISYSRKRKEYLLDWAERNRVTLLENDHHGDLWFRRPSRTLYQLAVETGRSVPVYTLHSFSKTLGRDLQLGALVLPSQLTEEERERLRQLVSLTGAEPSLLILEAAVSLLNDPWFAEVYLAERRSLFFARWQCLLQEQPQALPAHARLLPIKGGLNTWIEWGTPSPHAAAQEERVIAHLREEGLELAAGKSFRLPDEPERLIRRPAVRFPLAPLDKRELTYWLQRLGAMLLR</sequence>
<dbReference type="SUPFAM" id="SSF46785">
    <property type="entry name" value="Winged helix' DNA-binding domain"/>
    <property type="match status" value="1"/>
</dbReference>
<organism evidence="9 10">
    <name type="scientific">Brevibacillus borstelensis AK1</name>
    <dbReference type="NCBI Taxonomy" id="1300222"/>
    <lineage>
        <taxon>Bacteria</taxon>
        <taxon>Bacillati</taxon>
        <taxon>Bacillota</taxon>
        <taxon>Bacilli</taxon>
        <taxon>Bacillales</taxon>
        <taxon>Paenibacillaceae</taxon>
        <taxon>Brevibacillus</taxon>
    </lineage>
</organism>
<dbReference type="SUPFAM" id="SSF53383">
    <property type="entry name" value="PLP-dependent transferases"/>
    <property type="match status" value="1"/>
</dbReference>
<evidence type="ECO:0000256" key="6">
    <source>
        <dbReference type="ARBA" id="ARBA00023125"/>
    </source>
</evidence>
<dbReference type="Pfam" id="PF00392">
    <property type="entry name" value="GntR"/>
    <property type="match status" value="1"/>
</dbReference>
<evidence type="ECO:0000256" key="1">
    <source>
        <dbReference type="ARBA" id="ARBA00001933"/>
    </source>
</evidence>
<evidence type="ECO:0000313" key="10">
    <source>
        <dbReference type="Proteomes" id="UP000012081"/>
    </source>
</evidence>
<comment type="cofactor">
    <cofactor evidence="1">
        <name>pyridoxal 5'-phosphate</name>
        <dbReference type="ChEBI" id="CHEBI:597326"/>
    </cofactor>
</comment>
<dbReference type="GO" id="GO:0030170">
    <property type="term" value="F:pyridoxal phosphate binding"/>
    <property type="evidence" value="ECO:0007669"/>
    <property type="project" value="InterPro"/>
</dbReference>
<evidence type="ECO:0000313" key="9">
    <source>
        <dbReference type="EMBL" id="EMT52956.1"/>
    </source>
</evidence>
<evidence type="ECO:0000256" key="7">
    <source>
        <dbReference type="ARBA" id="ARBA00023163"/>
    </source>
</evidence>
<dbReference type="InterPro" id="IPR015421">
    <property type="entry name" value="PyrdxlP-dep_Trfase_major"/>
</dbReference>
<dbReference type="OrthoDB" id="9801546at2"/>
<dbReference type="EMBL" id="APBN01000003">
    <property type="protein sequence ID" value="EMT52956.1"/>
    <property type="molecule type" value="Genomic_DNA"/>
</dbReference>
<name>M8E0Z0_9BACL</name>
<dbReference type="PATRIC" id="fig|1300222.3.peg.1911"/>
<dbReference type="RefSeq" id="WP_003387805.1">
    <property type="nucleotide sequence ID" value="NZ_APBN01000003.1"/>
</dbReference>
<dbReference type="Proteomes" id="UP000012081">
    <property type="component" value="Unassembled WGS sequence"/>
</dbReference>
<evidence type="ECO:0000256" key="5">
    <source>
        <dbReference type="ARBA" id="ARBA00023015"/>
    </source>
</evidence>
<dbReference type="CDD" id="cd00609">
    <property type="entry name" value="AAT_like"/>
    <property type="match status" value="1"/>
</dbReference>
<dbReference type="Gene3D" id="1.10.10.10">
    <property type="entry name" value="Winged helix-like DNA-binding domain superfamily/Winged helix DNA-binding domain"/>
    <property type="match status" value="1"/>
</dbReference>
<dbReference type="CDD" id="cd07377">
    <property type="entry name" value="WHTH_GntR"/>
    <property type="match status" value="1"/>
</dbReference>
<feature type="domain" description="HTH gntR-type" evidence="8">
    <location>
        <begin position="17"/>
        <end position="85"/>
    </location>
</feature>
<keyword evidence="7" id="KW-0804">Transcription</keyword>
<reference evidence="9 10" key="1">
    <citation type="submission" date="2013-03" db="EMBL/GenBank/DDBJ databases">
        <title>Assembly of a new bacterial strain Brevibacillus borstelensis AK1.</title>
        <authorList>
            <person name="Rajan I."/>
            <person name="PoliReddy D."/>
            <person name="Sugumar T."/>
            <person name="Rathinam K."/>
            <person name="Alqarawi S."/>
            <person name="Khalil A.B."/>
            <person name="Sivakumar N."/>
        </authorList>
    </citation>
    <scope>NUCLEOTIDE SEQUENCE [LARGE SCALE GENOMIC DNA]</scope>
    <source>
        <strain evidence="9 10">AK1</strain>
    </source>
</reference>
<keyword evidence="3" id="KW-0808">Transferase</keyword>
<keyword evidence="10" id="KW-1185">Reference proteome</keyword>
<dbReference type="PROSITE" id="PS50949">
    <property type="entry name" value="HTH_GNTR"/>
    <property type="match status" value="1"/>
</dbReference>
<dbReference type="Gene3D" id="3.40.640.10">
    <property type="entry name" value="Type I PLP-dependent aspartate aminotransferase-like (Major domain)"/>
    <property type="match status" value="1"/>
</dbReference>
<keyword evidence="3" id="KW-0032">Aminotransferase</keyword>
<dbReference type="GO" id="GO:0008483">
    <property type="term" value="F:transaminase activity"/>
    <property type="evidence" value="ECO:0007669"/>
    <property type="project" value="UniProtKB-KW"/>
</dbReference>
<dbReference type="STRING" id="1300222.I532_09262"/>
<gene>
    <name evidence="9" type="ORF">I532_09262</name>
</gene>
<protein>
    <submittedName>
        <fullName evidence="9">Transcriptional regulator</fullName>
    </submittedName>
</protein>
<dbReference type="InterPro" id="IPR000524">
    <property type="entry name" value="Tscrpt_reg_HTH_GntR"/>
</dbReference>
<dbReference type="InterPro" id="IPR004839">
    <property type="entry name" value="Aminotransferase_I/II_large"/>
</dbReference>
<dbReference type="PANTHER" id="PTHR46577:SF1">
    <property type="entry name" value="HTH-TYPE TRANSCRIPTIONAL REGULATORY PROTEIN GABR"/>
    <property type="match status" value="1"/>
</dbReference>
<dbReference type="SMART" id="SM00345">
    <property type="entry name" value="HTH_GNTR"/>
    <property type="match status" value="1"/>
</dbReference>
<dbReference type="GO" id="GO:0003677">
    <property type="term" value="F:DNA binding"/>
    <property type="evidence" value="ECO:0007669"/>
    <property type="project" value="UniProtKB-KW"/>
</dbReference>
<dbReference type="InterPro" id="IPR015424">
    <property type="entry name" value="PyrdxlP-dep_Trfase"/>
</dbReference>
<evidence type="ECO:0000256" key="4">
    <source>
        <dbReference type="ARBA" id="ARBA00022898"/>
    </source>
</evidence>
<dbReference type="AlphaFoldDB" id="M8E0Z0"/>
<comment type="similarity">
    <text evidence="2">In the C-terminal section; belongs to the class-I pyridoxal-phosphate-dependent aminotransferase family.</text>
</comment>
<dbReference type="GO" id="GO:0003700">
    <property type="term" value="F:DNA-binding transcription factor activity"/>
    <property type="evidence" value="ECO:0007669"/>
    <property type="project" value="InterPro"/>
</dbReference>
<dbReference type="InterPro" id="IPR036388">
    <property type="entry name" value="WH-like_DNA-bd_sf"/>
</dbReference>